<accession>A0A414P830</accession>
<organism evidence="1 2">
    <name type="scientific">[Ruminococcus] lactaris</name>
    <dbReference type="NCBI Taxonomy" id="46228"/>
    <lineage>
        <taxon>Bacteria</taxon>
        <taxon>Bacillati</taxon>
        <taxon>Bacillota</taxon>
        <taxon>Clostridia</taxon>
        <taxon>Lachnospirales</taxon>
        <taxon>Lachnospiraceae</taxon>
        <taxon>Mediterraneibacter</taxon>
    </lineage>
</organism>
<protein>
    <submittedName>
        <fullName evidence="1">Uncharacterized protein</fullName>
    </submittedName>
</protein>
<dbReference type="AlphaFoldDB" id="A0A414P830"/>
<comment type="caution">
    <text evidence="1">The sequence shown here is derived from an EMBL/GenBank/DDBJ whole genome shotgun (WGS) entry which is preliminary data.</text>
</comment>
<gene>
    <name evidence="1" type="ORF">DW672_03295</name>
</gene>
<sequence length="139" mass="16519">MGTTIRAELSKKNPYWLEKHRYYELKHFCQQYPIWKQAYNSLGGLSSRQADLAMCSNKYNMSNPTERIAIIRSFYSERMGMIEKTAKETDLSLAEYIVIGVTEGMSYDLLRVNYNIPCCKDVYYECYRRFFWLLNKVRG</sequence>
<dbReference type="RefSeq" id="WP_118212528.1">
    <property type="nucleotide sequence ID" value="NZ_JAQEAN010000008.1"/>
</dbReference>
<dbReference type="EMBL" id="QRHG01000006">
    <property type="protein sequence ID" value="RHF62278.1"/>
    <property type="molecule type" value="Genomic_DNA"/>
</dbReference>
<name>A0A414P830_9FIRM</name>
<evidence type="ECO:0000313" key="1">
    <source>
        <dbReference type="EMBL" id="RHF62278.1"/>
    </source>
</evidence>
<proteinExistence type="predicted"/>
<dbReference type="Proteomes" id="UP000284902">
    <property type="component" value="Unassembled WGS sequence"/>
</dbReference>
<reference evidence="1 2" key="1">
    <citation type="submission" date="2018-08" db="EMBL/GenBank/DDBJ databases">
        <title>A genome reference for cultivated species of the human gut microbiota.</title>
        <authorList>
            <person name="Zou Y."/>
            <person name="Xue W."/>
            <person name="Luo G."/>
        </authorList>
    </citation>
    <scope>NUCLEOTIDE SEQUENCE [LARGE SCALE GENOMIC DNA]</scope>
    <source>
        <strain evidence="1 2">AM25-1LB</strain>
    </source>
</reference>
<evidence type="ECO:0000313" key="2">
    <source>
        <dbReference type="Proteomes" id="UP000284902"/>
    </source>
</evidence>